<feature type="region of interest" description="Disordered" evidence="1">
    <location>
        <begin position="507"/>
        <end position="540"/>
    </location>
</feature>
<organism evidence="2 3">
    <name type="scientific">Cajanus cajan</name>
    <name type="common">Pigeon pea</name>
    <name type="synonym">Cajanus indicus</name>
    <dbReference type="NCBI Taxonomy" id="3821"/>
    <lineage>
        <taxon>Eukaryota</taxon>
        <taxon>Viridiplantae</taxon>
        <taxon>Streptophyta</taxon>
        <taxon>Embryophyta</taxon>
        <taxon>Tracheophyta</taxon>
        <taxon>Spermatophyta</taxon>
        <taxon>Magnoliopsida</taxon>
        <taxon>eudicotyledons</taxon>
        <taxon>Gunneridae</taxon>
        <taxon>Pentapetalae</taxon>
        <taxon>rosids</taxon>
        <taxon>fabids</taxon>
        <taxon>Fabales</taxon>
        <taxon>Fabaceae</taxon>
        <taxon>Papilionoideae</taxon>
        <taxon>50 kb inversion clade</taxon>
        <taxon>NPAAA clade</taxon>
        <taxon>indigoferoid/millettioid clade</taxon>
        <taxon>Phaseoleae</taxon>
        <taxon>Cajanus</taxon>
    </lineage>
</organism>
<dbReference type="Gramene" id="C.cajan_13915.t">
    <property type="protein sequence ID" value="C.cajan_13915.t.cds1"/>
    <property type="gene ID" value="C.cajan_13915"/>
</dbReference>
<protein>
    <submittedName>
        <fullName evidence="2">Uncharacterized protein</fullName>
    </submittedName>
</protein>
<evidence type="ECO:0000256" key="1">
    <source>
        <dbReference type="SAM" id="MobiDB-lite"/>
    </source>
</evidence>
<feature type="compositionally biased region" description="Basic and acidic residues" evidence="1">
    <location>
        <begin position="49"/>
        <end position="66"/>
    </location>
</feature>
<reference evidence="2 3" key="1">
    <citation type="journal article" date="2012" name="Nat. Biotechnol.">
        <title>Draft genome sequence of pigeonpea (Cajanus cajan), an orphan legume crop of resource-poor farmers.</title>
        <authorList>
            <person name="Varshney R.K."/>
            <person name="Chen W."/>
            <person name="Li Y."/>
            <person name="Bharti A.K."/>
            <person name="Saxena R.K."/>
            <person name="Schlueter J.A."/>
            <person name="Donoghue M.T."/>
            <person name="Azam S."/>
            <person name="Fan G."/>
            <person name="Whaley A.M."/>
            <person name="Farmer A.D."/>
            <person name="Sheridan J."/>
            <person name="Iwata A."/>
            <person name="Tuteja R."/>
            <person name="Penmetsa R.V."/>
            <person name="Wu W."/>
            <person name="Upadhyaya H.D."/>
            <person name="Yang S.P."/>
            <person name="Shah T."/>
            <person name="Saxena K.B."/>
            <person name="Michael T."/>
            <person name="McCombie W.R."/>
            <person name="Yang B."/>
            <person name="Zhang G."/>
            <person name="Yang H."/>
            <person name="Wang J."/>
            <person name="Spillane C."/>
            <person name="Cook D.R."/>
            <person name="May G.D."/>
            <person name="Xu X."/>
            <person name="Jackson S.A."/>
        </authorList>
    </citation>
    <scope>NUCLEOTIDE SEQUENCE [LARGE SCALE GENOMIC DNA]</scope>
    <source>
        <strain evidence="3">cv. Asha</strain>
    </source>
</reference>
<evidence type="ECO:0000313" key="2">
    <source>
        <dbReference type="EMBL" id="KYP58916.1"/>
    </source>
</evidence>
<dbReference type="Proteomes" id="UP000075243">
    <property type="component" value="Chromosome 10"/>
</dbReference>
<feature type="region of interest" description="Disordered" evidence="1">
    <location>
        <begin position="39"/>
        <end position="66"/>
    </location>
</feature>
<proteinExistence type="predicted"/>
<dbReference type="AlphaFoldDB" id="A0A151SVV2"/>
<feature type="compositionally biased region" description="Basic residues" evidence="1">
    <location>
        <begin position="39"/>
        <end position="48"/>
    </location>
</feature>
<gene>
    <name evidence="2" type="ORF">KK1_014338</name>
</gene>
<evidence type="ECO:0000313" key="3">
    <source>
        <dbReference type="Proteomes" id="UP000075243"/>
    </source>
</evidence>
<keyword evidence="3" id="KW-1185">Reference proteome</keyword>
<dbReference type="EMBL" id="CM003612">
    <property type="protein sequence ID" value="KYP58916.1"/>
    <property type="molecule type" value="Genomic_DNA"/>
</dbReference>
<name>A0A151SVV2_CAJCA</name>
<feature type="compositionally biased region" description="Polar residues" evidence="1">
    <location>
        <begin position="526"/>
        <end position="540"/>
    </location>
</feature>
<accession>A0A151SVV2</accession>
<sequence>MQDIKKQEKGNHARNEEYDFHTSVNDVMERVRQNHIKWINKRKPKPKHNKAESLRDKTQISGSRKEGDCFEDALTDKIVDLSTTTGGNTNKTAEDKCFVDFKRRSKVRKLGDESETKISKQSEKSENLVLVQQKRRKLVRPNFSKSITSDDKGIDLGASKNFHVPSSLGGYNVKESCCTKVQTEDIIKADAEIRNIISPTHFDDKNSSQSREYACSEGGERATDNALAAFDDKSECLDSIKADAEVPNIICRTHSEDKNGHARGYFCGKGGEKATDGALTAFNDESKCLENINPIVSSCKDKNYHLNKGLYTMDSIKSVPLNIESSRSICQEHHVHNKIIRAGRGINADEEMPKDCGSSFTIEAKEGSEYLQNSGTEKAPIETCPMIESSHVMDSIKSVSAGTDALHSICQKQHLTGKIIFTGRGSNTKEEMSKDSGSSLAVVKDGVDCLQNSNDDNASIATSYFKEGLCMADNKKSVFPDSESLRSICQECDVDKACAGSTIIKTEGLSKDGTPPFTTGVKDGSYGSQKSGNDNAPVTT</sequence>